<organism evidence="2 3">
    <name type="scientific">Bacillus glycinifermentans</name>
    <dbReference type="NCBI Taxonomy" id="1664069"/>
    <lineage>
        <taxon>Bacteria</taxon>
        <taxon>Bacillati</taxon>
        <taxon>Bacillota</taxon>
        <taxon>Bacilli</taxon>
        <taxon>Bacillales</taxon>
        <taxon>Bacillaceae</taxon>
        <taxon>Bacillus</taxon>
    </lineage>
</organism>
<gene>
    <name evidence="2" type="ORF">EQZ20_19830</name>
</gene>
<dbReference type="GeneID" id="82854929"/>
<dbReference type="Proteomes" id="UP000288675">
    <property type="component" value="Chromosome"/>
</dbReference>
<keyword evidence="1" id="KW-1133">Transmembrane helix</keyword>
<protein>
    <submittedName>
        <fullName evidence="2">Protein liaI</fullName>
    </submittedName>
</protein>
<name>A0AAJ3Z2Z0_9BACI</name>
<dbReference type="EMBL" id="CP035232">
    <property type="protein sequence ID" value="QAT66905.1"/>
    <property type="molecule type" value="Genomic_DNA"/>
</dbReference>
<evidence type="ECO:0000256" key="1">
    <source>
        <dbReference type="SAM" id="Phobius"/>
    </source>
</evidence>
<evidence type="ECO:0000313" key="3">
    <source>
        <dbReference type="Proteomes" id="UP000288675"/>
    </source>
</evidence>
<feature type="transmembrane region" description="Helical" evidence="1">
    <location>
        <begin position="12"/>
        <end position="44"/>
    </location>
</feature>
<dbReference type="AlphaFoldDB" id="A0AAJ3Z2Z0"/>
<dbReference type="KEGG" id="bgy:BGLY_3891"/>
<keyword evidence="1" id="KW-0812">Transmembrane</keyword>
<sequence>MNVTGKSVIGFLLILFGISLFFGGGQIGGLIAGAIGAVLLFYGIKKWNDDSRFASIILLIIGFMFLGGALPFLIGVAVSAALIYFGWSMMKQGGKKEESGFYSESSKPSAASYDTGFDAEWEDFLKKKQ</sequence>
<accession>A0AAJ3Z2Z0</accession>
<feature type="transmembrane region" description="Helical" evidence="1">
    <location>
        <begin position="56"/>
        <end position="87"/>
    </location>
</feature>
<reference evidence="2 3" key="1">
    <citation type="submission" date="2019-01" db="EMBL/GenBank/DDBJ databases">
        <title>Genome sequence of Bacillus glycinifermentans SRCM103574.</title>
        <authorList>
            <person name="Kong H.-J."/>
            <person name="Jeong S.-Y."/>
            <person name="Jeong D.-Y."/>
        </authorList>
    </citation>
    <scope>NUCLEOTIDE SEQUENCE [LARGE SCALE GENOMIC DNA]</scope>
    <source>
        <strain evidence="2 3">SRCM103574</strain>
    </source>
</reference>
<dbReference type="RefSeq" id="WP_046129247.1">
    <property type="nucleotide sequence ID" value="NZ_CP035232.1"/>
</dbReference>
<proteinExistence type="predicted"/>
<evidence type="ECO:0000313" key="2">
    <source>
        <dbReference type="EMBL" id="QAT66905.1"/>
    </source>
</evidence>
<keyword evidence="1" id="KW-0472">Membrane</keyword>